<gene>
    <name evidence="2" type="ORF">METZ01_LOCUS294085</name>
</gene>
<reference evidence="2" key="1">
    <citation type="submission" date="2018-05" db="EMBL/GenBank/DDBJ databases">
        <authorList>
            <person name="Lanie J.A."/>
            <person name="Ng W.-L."/>
            <person name="Kazmierczak K.M."/>
            <person name="Andrzejewski T.M."/>
            <person name="Davidsen T.M."/>
            <person name="Wayne K.J."/>
            <person name="Tettelin H."/>
            <person name="Glass J.I."/>
            <person name="Rusch D."/>
            <person name="Podicherti R."/>
            <person name="Tsui H.-C.T."/>
            <person name="Winkler M.E."/>
        </authorList>
    </citation>
    <scope>NUCLEOTIDE SEQUENCE</scope>
</reference>
<proteinExistence type="predicted"/>
<feature type="non-terminal residue" evidence="2">
    <location>
        <position position="1"/>
    </location>
</feature>
<name>A0A382M239_9ZZZZ</name>
<dbReference type="InterPro" id="IPR032096">
    <property type="entry name" value="DUF4815"/>
</dbReference>
<accession>A0A382M239</accession>
<organism evidence="2">
    <name type="scientific">marine metagenome</name>
    <dbReference type="NCBI Taxonomy" id="408172"/>
    <lineage>
        <taxon>unclassified sequences</taxon>
        <taxon>metagenomes</taxon>
        <taxon>ecological metagenomes</taxon>
    </lineage>
</organism>
<sequence>GEYDLRDAIDFRPRVGNYNITNVFATGSYSTTPFSFAMRSSGVTGANGWEASNASLVDVPKTDDTFDASFNYYLPQNAALWLDSEGDFKTVVGAAAENPENPVGLEDAMQIAEFRIPQYTFSPQDIGMRRLKNRRFTMRDIGKINERVENLEYYSQLNMLEKDTESFQIQDADGLDRFKNGFIVDNFTGHSVGDGMHPDYQNSMDMANGILRPEFKHRMLTLEESATTDAARTTAGYQKTGDLLTLPYSETEMINQPYASRIENVNPFNVIAWVGSIDLDPASDIWKDTNRMPNLVVNREGNYDSFIARNGGSAVNTVWNEWETFWSGEISNSVQWRDRSWATARKQVPFRRVMERTVTTTVSAQSRKGVRTEITPRIDYESKGDKVVSTEIL</sequence>
<feature type="domain" description="DUF4815" evidence="1">
    <location>
        <begin position="60"/>
        <end position="291"/>
    </location>
</feature>
<dbReference type="EMBL" id="UINC01089828">
    <property type="protein sequence ID" value="SVC41231.1"/>
    <property type="molecule type" value="Genomic_DNA"/>
</dbReference>
<feature type="non-terminal residue" evidence="2">
    <location>
        <position position="393"/>
    </location>
</feature>
<dbReference type="AlphaFoldDB" id="A0A382M239"/>
<evidence type="ECO:0000313" key="2">
    <source>
        <dbReference type="EMBL" id="SVC41231.1"/>
    </source>
</evidence>
<dbReference type="Pfam" id="PF16075">
    <property type="entry name" value="DUF4815"/>
    <property type="match status" value="1"/>
</dbReference>
<protein>
    <recommendedName>
        <fullName evidence="1">DUF4815 domain-containing protein</fullName>
    </recommendedName>
</protein>
<evidence type="ECO:0000259" key="1">
    <source>
        <dbReference type="Pfam" id="PF16075"/>
    </source>
</evidence>